<feature type="region of interest" description="Disordered" evidence="1">
    <location>
        <begin position="24"/>
        <end position="69"/>
    </location>
</feature>
<evidence type="ECO:0000256" key="2">
    <source>
        <dbReference type="SAM" id="SignalP"/>
    </source>
</evidence>
<name>A0A4R6PV68_NOCIG</name>
<gene>
    <name evidence="3" type="ORF">DFR75_1011929</name>
</gene>
<reference evidence="3 4" key="1">
    <citation type="submission" date="2019-03" db="EMBL/GenBank/DDBJ databases">
        <title>Genomic Encyclopedia of Type Strains, Phase IV (KMG-IV): sequencing the most valuable type-strain genomes for metagenomic binning, comparative biology and taxonomic classification.</title>
        <authorList>
            <person name="Goeker M."/>
        </authorList>
    </citation>
    <scope>NUCLEOTIDE SEQUENCE [LARGE SCALE GENOMIC DNA]</scope>
    <source>
        <strain evidence="3 4">DSM 44496</strain>
    </source>
</reference>
<sequence>MRFQTVAGCALVVIAASSCGSATHNAGLNSGSPENSTSASEVSGVRPTLTNPKLQPPSQDNKYTRSSGRPEVVFDPCTWITDAEAESMGFRPESRRRGPDLVAEYTFLTCVFDNSGNTVALHVDSGNTTWDENLQKNGAWLSATTVNGRQAGLVRGEPGGEDACQVHMVTEAGFVIVGTLIQSLGKNKGLDPCTNIMEIASVVEKSIGKEN</sequence>
<keyword evidence="2" id="KW-0732">Signal</keyword>
<dbReference type="Pfam" id="PF12079">
    <property type="entry name" value="DUF3558"/>
    <property type="match status" value="1"/>
</dbReference>
<feature type="compositionally biased region" description="Polar residues" evidence="1">
    <location>
        <begin position="48"/>
        <end position="67"/>
    </location>
</feature>
<evidence type="ECO:0000313" key="3">
    <source>
        <dbReference type="EMBL" id="TDP42811.1"/>
    </source>
</evidence>
<feature type="signal peptide" evidence="2">
    <location>
        <begin position="1"/>
        <end position="26"/>
    </location>
</feature>
<dbReference type="PROSITE" id="PS51257">
    <property type="entry name" value="PROKAR_LIPOPROTEIN"/>
    <property type="match status" value="1"/>
</dbReference>
<feature type="chain" id="PRO_5038908168" evidence="2">
    <location>
        <begin position="27"/>
        <end position="211"/>
    </location>
</feature>
<keyword evidence="4" id="KW-1185">Reference proteome</keyword>
<dbReference type="AlphaFoldDB" id="A0A4R6PV68"/>
<dbReference type="RefSeq" id="WP_084475776.1">
    <property type="nucleotide sequence ID" value="NZ_SNXK01000001.1"/>
</dbReference>
<dbReference type="InterPro" id="IPR024520">
    <property type="entry name" value="DUF3558"/>
</dbReference>
<dbReference type="EMBL" id="SNXK01000001">
    <property type="protein sequence ID" value="TDP42811.1"/>
    <property type="molecule type" value="Genomic_DNA"/>
</dbReference>
<organism evidence="3 4">
    <name type="scientific">Nocardia ignorata</name>
    <dbReference type="NCBI Taxonomy" id="145285"/>
    <lineage>
        <taxon>Bacteria</taxon>
        <taxon>Bacillati</taxon>
        <taxon>Actinomycetota</taxon>
        <taxon>Actinomycetes</taxon>
        <taxon>Mycobacteriales</taxon>
        <taxon>Nocardiaceae</taxon>
        <taxon>Nocardia</taxon>
    </lineage>
</organism>
<evidence type="ECO:0000313" key="4">
    <source>
        <dbReference type="Proteomes" id="UP000295087"/>
    </source>
</evidence>
<feature type="compositionally biased region" description="Polar residues" evidence="1">
    <location>
        <begin position="24"/>
        <end position="41"/>
    </location>
</feature>
<proteinExistence type="predicted"/>
<protein>
    <submittedName>
        <fullName evidence="3">Uncharacterized protein DUF3558</fullName>
    </submittedName>
</protein>
<accession>A0A4R6PV68</accession>
<dbReference type="Proteomes" id="UP000295087">
    <property type="component" value="Unassembled WGS sequence"/>
</dbReference>
<evidence type="ECO:0000256" key="1">
    <source>
        <dbReference type="SAM" id="MobiDB-lite"/>
    </source>
</evidence>
<comment type="caution">
    <text evidence="3">The sequence shown here is derived from an EMBL/GenBank/DDBJ whole genome shotgun (WGS) entry which is preliminary data.</text>
</comment>